<reference evidence="2 3" key="1">
    <citation type="submission" date="2020-09" db="EMBL/GenBank/DDBJ databases">
        <title>Methylomonas albis sp. nov. and Methylomonas fluvii sp. nov.: Two cold-adapted methanotrophs from the River Elbe and an amended description of Methylovulum psychrotolerans strain Eb1.</title>
        <authorList>
            <person name="Bussmann I.K."/>
            <person name="Klings K.-W."/>
            <person name="Warnstedt J."/>
            <person name="Hoppert M."/>
            <person name="Saborowski A."/>
            <person name="Horn F."/>
            <person name="Liebner S."/>
        </authorList>
    </citation>
    <scope>NUCLEOTIDE SEQUENCE [LARGE SCALE GENOMIC DNA]</scope>
    <source>
        <strain evidence="2 3">EbB</strain>
    </source>
</reference>
<gene>
    <name evidence="2" type="ORF">EBB_13095</name>
</gene>
<organism evidence="2 3">
    <name type="scientific">Methylomonas fluvii</name>
    <dbReference type="NCBI Taxonomy" id="1854564"/>
    <lineage>
        <taxon>Bacteria</taxon>
        <taxon>Pseudomonadati</taxon>
        <taxon>Pseudomonadota</taxon>
        <taxon>Gammaproteobacteria</taxon>
        <taxon>Methylococcales</taxon>
        <taxon>Methylococcaceae</taxon>
        <taxon>Methylomonas</taxon>
    </lineage>
</organism>
<dbReference type="Proteomes" id="UP000641152">
    <property type="component" value="Unassembled WGS sequence"/>
</dbReference>
<feature type="transmembrane region" description="Helical" evidence="1">
    <location>
        <begin position="7"/>
        <end position="31"/>
    </location>
</feature>
<comment type="caution">
    <text evidence="2">The sequence shown here is derived from an EMBL/GenBank/DDBJ whole genome shotgun (WGS) entry which is preliminary data.</text>
</comment>
<evidence type="ECO:0000256" key="1">
    <source>
        <dbReference type="SAM" id="Phobius"/>
    </source>
</evidence>
<proteinExistence type="predicted"/>
<keyword evidence="1" id="KW-0472">Membrane</keyword>
<keyword evidence="3" id="KW-1185">Reference proteome</keyword>
<sequence length="224" mass="25821">MPFNSAWFTIFTLFANTLLWSLFFVNIYYTAKEIYGNKLNGQIYSAALDASLILFGITILTIKSYSRKYLNRLSTLERDIIIHEIGEKEIAERLQHELLGSYVGDWIEKLVKEAQGQADKIIEFSKDVESLLNDINQIDEKYIHERKGRAKEYIESLKSSMESYKKSLNPLIPWLKEAGLQASVNKDEFIQSLVSSSLNEIELTFSSVHQQVNKAVDRLEELVK</sequence>
<accession>A0ABR9DEZ4</accession>
<evidence type="ECO:0000313" key="2">
    <source>
        <dbReference type="EMBL" id="MBD9361446.1"/>
    </source>
</evidence>
<evidence type="ECO:0000313" key="3">
    <source>
        <dbReference type="Proteomes" id="UP000641152"/>
    </source>
</evidence>
<dbReference type="EMBL" id="JACXST010000002">
    <property type="protein sequence ID" value="MBD9361446.1"/>
    <property type="molecule type" value="Genomic_DNA"/>
</dbReference>
<protein>
    <submittedName>
        <fullName evidence="2">Uncharacterized protein</fullName>
    </submittedName>
</protein>
<name>A0ABR9DEZ4_9GAMM</name>
<keyword evidence="1" id="KW-0812">Transmembrane</keyword>
<dbReference type="RefSeq" id="WP_192394263.1">
    <property type="nucleotide sequence ID" value="NZ_CAJHIU010000002.1"/>
</dbReference>
<keyword evidence="1" id="KW-1133">Transmembrane helix</keyword>
<feature type="transmembrane region" description="Helical" evidence="1">
    <location>
        <begin position="43"/>
        <end position="62"/>
    </location>
</feature>